<keyword evidence="4 8" id="KW-0547">Nucleotide-binding</keyword>
<evidence type="ECO:0000256" key="3">
    <source>
        <dbReference type="ARBA" id="ARBA00022727"/>
    </source>
</evidence>
<dbReference type="GO" id="GO:0006235">
    <property type="term" value="P:dTTP biosynthetic process"/>
    <property type="evidence" value="ECO:0007669"/>
    <property type="project" value="UniProtKB-UniRule"/>
</dbReference>
<keyword evidence="6 8" id="KW-0067">ATP-binding</keyword>
<evidence type="ECO:0000256" key="7">
    <source>
        <dbReference type="ARBA" id="ARBA00048743"/>
    </source>
</evidence>
<evidence type="ECO:0000256" key="5">
    <source>
        <dbReference type="ARBA" id="ARBA00022777"/>
    </source>
</evidence>
<dbReference type="SUPFAM" id="SSF52540">
    <property type="entry name" value="P-loop containing nucleoside triphosphate hydrolases"/>
    <property type="match status" value="1"/>
</dbReference>
<evidence type="ECO:0000313" key="11">
    <source>
        <dbReference type="Proteomes" id="UP000676169"/>
    </source>
</evidence>
<dbReference type="InterPro" id="IPR018094">
    <property type="entry name" value="Thymidylate_kinase"/>
</dbReference>
<evidence type="ECO:0000313" key="10">
    <source>
        <dbReference type="EMBL" id="QUE51445.1"/>
    </source>
</evidence>
<dbReference type="GO" id="GO:0006233">
    <property type="term" value="P:dTDP biosynthetic process"/>
    <property type="evidence" value="ECO:0007669"/>
    <property type="project" value="InterPro"/>
</dbReference>
<dbReference type="InterPro" id="IPR018095">
    <property type="entry name" value="Thymidylate_kin_CS"/>
</dbReference>
<dbReference type="InterPro" id="IPR027417">
    <property type="entry name" value="P-loop_NTPase"/>
</dbReference>
<keyword evidence="5 8" id="KW-0418">Kinase</keyword>
<dbReference type="Proteomes" id="UP000676169">
    <property type="component" value="Chromosome"/>
</dbReference>
<dbReference type="EC" id="2.7.4.9" evidence="8"/>
<organism evidence="10 11">
    <name type="scientific">Luteolibacter ambystomatis</name>
    <dbReference type="NCBI Taxonomy" id="2824561"/>
    <lineage>
        <taxon>Bacteria</taxon>
        <taxon>Pseudomonadati</taxon>
        <taxon>Verrucomicrobiota</taxon>
        <taxon>Verrucomicrobiia</taxon>
        <taxon>Verrucomicrobiales</taxon>
        <taxon>Verrucomicrobiaceae</taxon>
        <taxon>Luteolibacter</taxon>
    </lineage>
</organism>
<dbReference type="RefSeq" id="WP_211631584.1">
    <property type="nucleotide sequence ID" value="NZ_CP073100.1"/>
</dbReference>
<dbReference type="Gene3D" id="3.40.50.300">
    <property type="entry name" value="P-loop containing nucleotide triphosphate hydrolases"/>
    <property type="match status" value="1"/>
</dbReference>
<dbReference type="PANTHER" id="PTHR10344">
    <property type="entry name" value="THYMIDYLATE KINASE"/>
    <property type="match status" value="1"/>
</dbReference>
<evidence type="ECO:0000256" key="4">
    <source>
        <dbReference type="ARBA" id="ARBA00022741"/>
    </source>
</evidence>
<dbReference type="GO" id="GO:0004798">
    <property type="term" value="F:dTMP kinase activity"/>
    <property type="evidence" value="ECO:0007669"/>
    <property type="project" value="UniProtKB-UniRule"/>
</dbReference>
<accession>A0A975GA85</accession>
<dbReference type="PANTHER" id="PTHR10344:SF4">
    <property type="entry name" value="UMP-CMP KINASE 2, MITOCHONDRIAL"/>
    <property type="match status" value="1"/>
</dbReference>
<dbReference type="Pfam" id="PF02223">
    <property type="entry name" value="Thymidylate_kin"/>
    <property type="match status" value="1"/>
</dbReference>
<evidence type="ECO:0000256" key="6">
    <source>
        <dbReference type="ARBA" id="ARBA00022840"/>
    </source>
</evidence>
<feature type="binding site" evidence="8">
    <location>
        <begin position="7"/>
        <end position="14"/>
    </location>
    <ligand>
        <name>ATP</name>
        <dbReference type="ChEBI" id="CHEBI:30616"/>
    </ligand>
</feature>
<dbReference type="GO" id="GO:0006227">
    <property type="term" value="P:dUDP biosynthetic process"/>
    <property type="evidence" value="ECO:0007669"/>
    <property type="project" value="TreeGrafter"/>
</dbReference>
<keyword evidence="2 8" id="KW-0808">Transferase</keyword>
<dbReference type="InterPro" id="IPR039430">
    <property type="entry name" value="Thymidylate_kin-like_dom"/>
</dbReference>
<dbReference type="NCBIfam" id="TIGR00041">
    <property type="entry name" value="DTMP_kinase"/>
    <property type="match status" value="1"/>
</dbReference>
<evidence type="ECO:0000256" key="1">
    <source>
        <dbReference type="ARBA" id="ARBA00009776"/>
    </source>
</evidence>
<proteinExistence type="inferred from homology"/>
<gene>
    <name evidence="8" type="primary">tmk</name>
    <name evidence="10" type="ORF">KBB96_00770</name>
</gene>
<name>A0A975GA85_9BACT</name>
<dbReference type="GO" id="GO:0005829">
    <property type="term" value="C:cytosol"/>
    <property type="evidence" value="ECO:0007669"/>
    <property type="project" value="TreeGrafter"/>
</dbReference>
<comment type="similarity">
    <text evidence="1 8">Belongs to the thymidylate kinase family.</text>
</comment>
<dbReference type="PROSITE" id="PS01331">
    <property type="entry name" value="THYMIDYLATE_KINASE"/>
    <property type="match status" value="1"/>
</dbReference>
<dbReference type="KEGG" id="lamb:KBB96_00770"/>
<keyword evidence="11" id="KW-1185">Reference proteome</keyword>
<sequence>MFIVIEGIDGTGKSTQARLLAEWFREQGREVVLDFEPTRGPHGMKLRESFTGGRLAPEEELALFVADREEHVAQVIAPSLAAGKVVILDRYYFSNMAYQGAIGFDPQEIRDRNEAFAPVPDILFILDLDTDTALARIGGRGDETNEFEKREDLERCRGIFLSLKDEPFVRVIDASKPMDEVQEQMRAEAS</sequence>
<feature type="domain" description="Thymidylate kinase-like" evidence="9">
    <location>
        <begin position="5"/>
        <end position="184"/>
    </location>
</feature>
<dbReference type="HAMAP" id="MF_00165">
    <property type="entry name" value="Thymidylate_kinase"/>
    <property type="match status" value="1"/>
</dbReference>
<protein>
    <recommendedName>
        <fullName evidence="8">Thymidylate kinase</fullName>
        <ecNumber evidence="8">2.7.4.9</ecNumber>
    </recommendedName>
    <alternativeName>
        <fullName evidence="8">dTMP kinase</fullName>
    </alternativeName>
</protein>
<comment type="function">
    <text evidence="8">Phosphorylation of dTMP to form dTDP in both de novo and salvage pathways of dTTP synthesis.</text>
</comment>
<keyword evidence="3 8" id="KW-0545">Nucleotide biosynthesis</keyword>
<dbReference type="GO" id="GO:0005524">
    <property type="term" value="F:ATP binding"/>
    <property type="evidence" value="ECO:0007669"/>
    <property type="project" value="UniProtKB-UniRule"/>
</dbReference>
<dbReference type="EMBL" id="CP073100">
    <property type="protein sequence ID" value="QUE51445.1"/>
    <property type="molecule type" value="Genomic_DNA"/>
</dbReference>
<evidence type="ECO:0000259" key="9">
    <source>
        <dbReference type="Pfam" id="PF02223"/>
    </source>
</evidence>
<dbReference type="AlphaFoldDB" id="A0A975GA85"/>
<evidence type="ECO:0000256" key="2">
    <source>
        <dbReference type="ARBA" id="ARBA00022679"/>
    </source>
</evidence>
<comment type="catalytic activity">
    <reaction evidence="7 8">
        <text>dTMP + ATP = dTDP + ADP</text>
        <dbReference type="Rhea" id="RHEA:13517"/>
        <dbReference type="ChEBI" id="CHEBI:30616"/>
        <dbReference type="ChEBI" id="CHEBI:58369"/>
        <dbReference type="ChEBI" id="CHEBI:63528"/>
        <dbReference type="ChEBI" id="CHEBI:456216"/>
        <dbReference type="EC" id="2.7.4.9"/>
    </reaction>
</comment>
<evidence type="ECO:0000256" key="8">
    <source>
        <dbReference type="HAMAP-Rule" id="MF_00165"/>
    </source>
</evidence>
<dbReference type="CDD" id="cd01672">
    <property type="entry name" value="TMPK"/>
    <property type="match status" value="1"/>
</dbReference>
<reference evidence="10" key="1">
    <citation type="submission" date="2021-04" db="EMBL/GenBank/DDBJ databases">
        <title>Luteolibacter sp. 32A isolated from the skin of an Anderson's salamander (Ambystoma andersonii).</title>
        <authorList>
            <person name="Spergser J."/>
            <person name="Busse H.-J."/>
        </authorList>
    </citation>
    <scope>NUCLEOTIDE SEQUENCE</scope>
    <source>
        <strain evidence="10">32A</strain>
    </source>
</reference>